<dbReference type="AlphaFoldDB" id="A0A371CLT4"/>
<protein>
    <submittedName>
        <fullName evidence="2">Uncharacterized protein</fullName>
    </submittedName>
</protein>
<dbReference type="EMBL" id="KZ857519">
    <property type="protein sequence ID" value="RDX41227.1"/>
    <property type="molecule type" value="Genomic_DNA"/>
</dbReference>
<accession>A0A371CLT4</accession>
<gene>
    <name evidence="2" type="ORF">OH76DRAFT_1489670</name>
</gene>
<keyword evidence="3" id="KW-1185">Reference proteome</keyword>
<organism evidence="2 3">
    <name type="scientific">Lentinus brumalis</name>
    <dbReference type="NCBI Taxonomy" id="2498619"/>
    <lineage>
        <taxon>Eukaryota</taxon>
        <taxon>Fungi</taxon>
        <taxon>Dikarya</taxon>
        <taxon>Basidiomycota</taxon>
        <taxon>Agaricomycotina</taxon>
        <taxon>Agaricomycetes</taxon>
        <taxon>Polyporales</taxon>
        <taxon>Polyporaceae</taxon>
        <taxon>Lentinus</taxon>
    </lineage>
</organism>
<evidence type="ECO:0000313" key="2">
    <source>
        <dbReference type="EMBL" id="RDX41227.1"/>
    </source>
</evidence>
<evidence type="ECO:0000313" key="3">
    <source>
        <dbReference type="Proteomes" id="UP000256964"/>
    </source>
</evidence>
<feature type="region of interest" description="Disordered" evidence="1">
    <location>
        <begin position="79"/>
        <end position="190"/>
    </location>
</feature>
<reference evidence="2 3" key="1">
    <citation type="journal article" date="2018" name="Biotechnol. Biofuels">
        <title>Integrative visual omics of the white-rot fungus Polyporus brumalis exposes the biotechnological potential of its oxidative enzymes for delignifying raw plant biomass.</title>
        <authorList>
            <person name="Miyauchi S."/>
            <person name="Rancon A."/>
            <person name="Drula E."/>
            <person name="Hage H."/>
            <person name="Chaduli D."/>
            <person name="Favel A."/>
            <person name="Grisel S."/>
            <person name="Henrissat B."/>
            <person name="Herpoel-Gimbert I."/>
            <person name="Ruiz-Duenas F.J."/>
            <person name="Chevret D."/>
            <person name="Hainaut M."/>
            <person name="Lin J."/>
            <person name="Wang M."/>
            <person name="Pangilinan J."/>
            <person name="Lipzen A."/>
            <person name="Lesage-Meessen L."/>
            <person name="Navarro D."/>
            <person name="Riley R."/>
            <person name="Grigoriev I.V."/>
            <person name="Zhou S."/>
            <person name="Raouche S."/>
            <person name="Rosso M.N."/>
        </authorList>
    </citation>
    <scope>NUCLEOTIDE SEQUENCE [LARGE SCALE GENOMIC DNA]</scope>
    <source>
        <strain evidence="2 3">BRFM 1820</strain>
    </source>
</reference>
<name>A0A371CLT4_9APHY</name>
<dbReference type="Proteomes" id="UP000256964">
    <property type="component" value="Unassembled WGS sequence"/>
</dbReference>
<feature type="compositionally biased region" description="Basic and acidic residues" evidence="1">
    <location>
        <begin position="149"/>
        <end position="161"/>
    </location>
</feature>
<feature type="compositionally biased region" description="Basic and acidic residues" evidence="1">
    <location>
        <begin position="119"/>
        <end position="129"/>
    </location>
</feature>
<evidence type="ECO:0000256" key="1">
    <source>
        <dbReference type="SAM" id="MobiDB-lite"/>
    </source>
</evidence>
<sequence length="190" mass="20712">MPTPPPSAPTDDVSSIAALVLLNLRAATTQTIARLSSPLSDMEISDGEDTYDDSAITAQAKDATAAHVHFDDWDEVFLNEPYSSDDDSAARDGDYLPEADAPDHSRTSSGIPYAAGGDMPRRNPVREARPAVTVKLPRRSSRLEAASILRDRDDDNSRDGGHTSGRKRKVPEDGRSFASNNLKRNRRCVY</sequence>
<proteinExistence type="predicted"/>